<sequence>MAYLEKFRPVLEGLEDGSLVAVVTMTGSCCPITRAHSLAFESSRDLLLRPRAASERYTEVLGLLSLNGDRHVGEKLRSKGQEPIPLVQRGELVRLAAQDLPWMDLNPGREHSVAEELQTAFPRLRFHRFAMNGADDVYKYQKWRSCGPERRMITMGRPGFTAKVLEHAQREKVLDQGYFLMGPELPDISSTAVRLALKENDGAALETLLHPKVAAWLLRSGIYGSSTASAG</sequence>
<organism evidence="1 2">
    <name type="scientific">Effrenium voratum</name>
    <dbReference type="NCBI Taxonomy" id="2562239"/>
    <lineage>
        <taxon>Eukaryota</taxon>
        <taxon>Sar</taxon>
        <taxon>Alveolata</taxon>
        <taxon>Dinophyceae</taxon>
        <taxon>Suessiales</taxon>
        <taxon>Symbiodiniaceae</taxon>
        <taxon>Effrenium</taxon>
    </lineage>
</organism>
<dbReference type="AlphaFoldDB" id="A0AA36IJS8"/>
<dbReference type="InterPro" id="IPR014729">
    <property type="entry name" value="Rossmann-like_a/b/a_fold"/>
</dbReference>
<name>A0AA36IJS8_9DINO</name>
<dbReference type="Proteomes" id="UP001178507">
    <property type="component" value="Unassembled WGS sequence"/>
</dbReference>
<dbReference type="PROSITE" id="PS51257">
    <property type="entry name" value="PROKAR_LIPOPROTEIN"/>
    <property type="match status" value="1"/>
</dbReference>
<evidence type="ECO:0000313" key="2">
    <source>
        <dbReference type="Proteomes" id="UP001178507"/>
    </source>
</evidence>
<dbReference type="SUPFAM" id="SSF52374">
    <property type="entry name" value="Nucleotidylyl transferase"/>
    <property type="match status" value="1"/>
</dbReference>
<reference evidence="1" key="1">
    <citation type="submission" date="2023-08" db="EMBL/GenBank/DDBJ databases">
        <authorList>
            <person name="Chen Y."/>
            <person name="Shah S."/>
            <person name="Dougan E. K."/>
            <person name="Thang M."/>
            <person name="Chan C."/>
        </authorList>
    </citation>
    <scope>NUCLEOTIDE SEQUENCE</scope>
</reference>
<dbReference type="EMBL" id="CAUJNA010001624">
    <property type="protein sequence ID" value="CAJ1388026.1"/>
    <property type="molecule type" value="Genomic_DNA"/>
</dbReference>
<accession>A0AA36IJS8</accession>
<proteinExistence type="predicted"/>
<dbReference type="Gene3D" id="3.40.50.620">
    <property type="entry name" value="HUPs"/>
    <property type="match status" value="1"/>
</dbReference>
<protein>
    <submittedName>
        <fullName evidence="1">Uncharacterized protein</fullName>
    </submittedName>
</protein>
<evidence type="ECO:0000313" key="1">
    <source>
        <dbReference type="EMBL" id="CAJ1388026.1"/>
    </source>
</evidence>
<comment type="caution">
    <text evidence="1">The sequence shown here is derived from an EMBL/GenBank/DDBJ whole genome shotgun (WGS) entry which is preliminary data.</text>
</comment>
<gene>
    <name evidence="1" type="ORF">EVOR1521_LOCUS13981</name>
</gene>
<keyword evidence="2" id="KW-1185">Reference proteome</keyword>